<feature type="active site" description="Charge relay system" evidence="6">
    <location>
        <position position="391"/>
    </location>
</feature>
<evidence type="ECO:0000313" key="7">
    <source>
        <dbReference type="EMBL" id="CAD7637729.1"/>
    </source>
</evidence>
<dbReference type="InterPro" id="IPR029058">
    <property type="entry name" value="AB_hydrolase_fold"/>
</dbReference>
<dbReference type="OrthoDB" id="2363873at2759"/>
<dbReference type="PANTHER" id="PTHR10272">
    <property type="entry name" value="PLATELET-ACTIVATING FACTOR ACETYLHYDROLASE"/>
    <property type="match status" value="1"/>
</dbReference>
<keyword evidence="2 5" id="KW-0378">Hydrolase</keyword>
<proteinExistence type="predicted"/>
<dbReference type="EMBL" id="OC874592">
    <property type="protein sequence ID" value="CAD7637729.1"/>
    <property type="molecule type" value="Genomic_DNA"/>
</dbReference>
<dbReference type="GO" id="GO:0016042">
    <property type="term" value="P:lipid catabolic process"/>
    <property type="evidence" value="ECO:0007669"/>
    <property type="project" value="UniProtKB-KW"/>
</dbReference>
<evidence type="ECO:0000313" key="8">
    <source>
        <dbReference type="Proteomes" id="UP000759131"/>
    </source>
</evidence>
<dbReference type="GO" id="GO:0003847">
    <property type="term" value="F:1-alkyl-2-acetylglycerophosphocholine esterase activity"/>
    <property type="evidence" value="ECO:0007669"/>
    <property type="project" value="UniProtKB-UniRule"/>
</dbReference>
<gene>
    <name evidence="7" type="ORF">OSB1V03_LOCUS17096</name>
</gene>
<reference evidence="7" key="1">
    <citation type="submission" date="2020-11" db="EMBL/GenBank/DDBJ databases">
        <authorList>
            <person name="Tran Van P."/>
        </authorList>
    </citation>
    <scope>NUCLEOTIDE SEQUENCE</scope>
</reference>
<feature type="active site" description="Charge relay system" evidence="6">
    <location>
        <position position="322"/>
    </location>
</feature>
<dbReference type="EMBL" id="CAJPIZ010020017">
    <property type="protein sequence ID" value="CAG2117142.1"/>
    <property type="molecule type" value="Genomic_DNA"/>
</dbReference>
<evidence type="ECO:0000256" key="5">
    <source>
        <dbReference type="PIRNR" id="PIRNR018169"/>
    </source>
</evidence>
<dbReference type="Pfam" id="PF03403">
    <property type="entry name" value="PAF-AH_p_II"/>
    <property type="match status" value="1"/>
</dbReference>
<dbReference type="PANTHER" id="PTHR10272:SF0">
    <property type="entry name" value="PLATELET-ACTIVATING FACTOR ACETYLHYDROLASE"/>
    <property type="match status" value="1"/>
</dbReference>
<comment type="catalytic activity">
    <reaction evidence="5">
        <text>a 1-O-alkyl-2-acetyl-sn-glycero-3-phosphocholine + H2O = a 1-O-alkyl-sn-glycero-3-phosphocholine + acetate + H(+)</text>
        <dbReference type="Rhea" id="RHEA:17777"/>
        <dbReference type="ChEBI" id="CHEBI:15377"/>
        <dbReference type="ChEBI" id="CHEBI:15378"/>
        <dbReference type="ChEBI" id="CHEBI:30089"/>
        <dbReference type="ChEBI" id="CHEBI:30909"/>
        <dbReference type="ChEBI" id="CHEBI:36707"/>
        <dbReference type="EC" id="3.1.1.47"/>
    </reaction>
</comment>
<dbReference type="AlphaFoldDB" id="A0A7R9L9T9"/>
<name>A0A7R9L9T9_9ACAR</name>
<evidence type="ECO:0000256" key="1">
    <source>
        <dbReference type="ARBA" id="ARBA00013201"/>
    </source>
</evidence>
<keyword evidence="4 5" id="KW-0443">Lipid metabolism</keyword>
<keyword evidence="3 5" id="KW-0442">Lipid degradation</keyword>
<evidence type="ECO:0000256" key="3">
    <source>
        <dbReference type="ARBA" id="ARBA00022963"/>
    </source>
</evidence>
<evidence type="ECO:0000256" key="6">
    <source>
        <dbReference type="PIRSR" id="PIRSR018169-1"/>
    </source>
</evidence>
<protein>
    <recommendedName>
        <fullName evidence="1 5">1-alkyl-2-acetylglycerophosphocholine esterase</fullName>
        <ecNumber evidence="1 5">3.1.1.47</ecNumber>
    </recommendedName>
</protein>
<sequence>MVKKLKTLRNKSLQCGDRKHVPMPTGPFRIIGFRDIMTGFTKKGGVLVRLYYPAADQTKTIEEQHLYWPNWLPQEAYGRGYGEVATIRWEPLFRFVQRLNGDTFIPAIPNAKPYREKEGQPFPTIIFSHGVGGCRTLYSGICLEMASHGFIVAAVEHRDNTACLSFYAKQIRYSMKESNPNFFANEVDGLCEDEPDFGDEIDDPNYVPPKALAAVVSVPHIAMEWVRYRHHPIEKTSRKIYAFRNKQIHHRVRECSRALDLLEALQAGYELNNILDPLFNIAEFEGLIDLDKAVVMGHSMGGATAVMSAAVEMRFKVAVCLDAWMYPIKDEGFDLVTQPILFVNTDNCIEMAANFEKMKELIVSSANPVEPSAEGSAPEARKAVTIRGSAHFNQTDTPFVFNWFTKLFMRRFKTNSKRNKFTAHDLTNYLALSFISQQLDITIDEDVERYLNEQKKKIKPSFKK</sequence>
<evidence type="ECO:0000256" key="2">
    <source>
        <dbReference type="ARBA" id="ARBA00022801"/>
    </source>
</evidence>
<dbReference type="Gene3D" id="3.40.50.1820">
    <property type="entry name" value="alpha/beta hydrolase"/>
    <property type="match status" value="1"/>
</dbReference>
<keyword evidence="8" id="KW-1185">Reference proteome</keyword>
<dbReference type="InterPro" id="IPR016715">
    <property type="entry name" value="PAF_acetylhydro_eukaryote"/>
</dbReference>
<dbReference type="SUPFAM" id="SSF53474">
    <property type="entry name" value="alpha/beta-Hydrolases"/>
    <property type="match status" value="1"/>
</dbReference>
<accession>A0A7R9L9T9</accession>
<evidence type="ECO:0000256" key="4">
    <source>
        <dbReference type="ARBA" id="ARBA00023098"/>
    </source>
</evidence>
<feature type="active site" description="Nucleophile" evidence="6">
    <location>
        <position position="299"/>
    </location>
</feature>
<dbReference type="Proteomes" id="UP000759131">
    <property type="component" value="Unassembled WGS sequence"/>
</dbReference>
<organism evidence="7">
    <name type="scientific">Medioppia subpectinata</name>
    <dbReference type="NCBI Taxonomy" id="1979941"/>
    <lineage>
        <taxon>Eukaryota</taxon>
        <taxon>Metazoa</taxon>
        <taxon>Ecdysozoa</taxon>
        <taxon>Arthropoda</taxon>
        <taxon>Chelicerata</taxon>
        <taxon>Arachnida</taxon>
        <taxon>Acari</taxon>
        <taxon>Acariformes</taxon>
        <taxon>Sarcoptiformes</taxon>
        <taxon>Oribatida</taxon>
        <taxon>Brachypylina</taxon>
        <taxon>Oppioidea</taxon>
        <taxon>Oppiidae</taxon>
        <taxon>Medioppia</taxon>
    </lineage>
</organism>
<dbReference type="PIRSF" id="PIRSF018169">
    <property type="entry name" value="PAF_acetylhydrolase"/>
    <property type="match status" value="1"/>
</dbReference>
<dbReference type="EC" id="3.1.1.47" evidence="1 5"/>